<dbReference type="GeneID" id="63802730"/>
<sequence>MLFSNSSNDSLTTVWQGRDSKRAFSVLSDKHMSESLQMMLETVTSLILMRHVLCQSILGINSSLDAEASDSDLYDSEMVMAIDKTISSLRECIEQHMNRLPLSDTKLSIIFEFERYFESAAGAKIAEFNEFEFYHDPREYLDSFVPSYVVDASTASLNWRSFIMQYPLPLVNYYVEHDLADVTSWDTATSMLDAAFKSSLPEARLSRHRLALRDVEEYNAILGLHSQYAIIALLTKHQIGHVGKFNFHDLE</sequence>
<gene>
    <name evidence="1" type="ORF">DL89DRAFT_264046</name>
</gene>
<dbReference type="EMBL" id="MCFD01000001">
    <property type="protein sequence ID" value="ORX74065.1"/>
    <property type="molecule type" value="Genomic_DNA"/>
</dbReference>
<dbReference type="RefSeq" id="XP_040747276.1">
    <property type="nucleotide sequence ID" value="XM_040886082.1"/>
</dbReference>
<dbReference type="Proteomes" id="UP000193922">
    <property type="component" value="Unassembled WGS sequence"/>
</dbReference>
<comment type="caution">
    <text evidence="1">The sequence shown here is derived from an EMBL/GenBank/DDBJ whole genome shotgun (WGS) entry which is preliminary data.</text>
</comment>
<name>A0A1Y1WL21_9FUNG</name>
<keyword evidence="2" id="KW-1185">Reference proteome</keyword>
<reference evidence="1 2" key="1">
    <citation type="submission" date="2016-07" db="EMBL/GenBank/DDBJ databases">
        <title>Pervasive Adenine N6-methylation of Active Genes in Fungi.</title>
        <authorList>
            <consortium name="DOE Joint Genome Institute"/>
            <person name="Mondo S.J."/>
            <person name="Dannebaum R.O."/>
            <person name="Kuo R.C."/>
            <person name="Labutti K."/>
            <person name="Haridas S."/>
            <person name="Kuo A."/>
            <person name="Salamov A."/>
            <person name="Ahrendt S.R."/>
            <person name="Lipzen A."/>
            <person name="Sullivan W."/>
            <person name="Andreopoulos W.B."/>
            <person name="Clum A."/>
            <person name="Lindquist E."/>
            <person name="Daum C."/>
            <person name="Ramamoorthy G.K."/>
            <person name="Gryganskyi A."/>
            <person name="Culley D."/>
            <person name="Magnuson J.K."/>
            <person name="James T.Y."/>
            <person name="O'Malley M.A."/>
            <person name="Stajich J.E."/>
            <person name="Spatafora J.W."/>
            <person name="Visel A."/>
            <person name="Grigoriev I.V."/>
        </authorList>
    </citation>
    <scope>NUCLEOTIDE SEQUENCE [LARGE SCALE GENOMIC DNA]</scope>
    <source>
        <strain evidence="1 2">ATCC 12442</strain>
    </source>
</reference>
<dbReference type="AlphaFoldDB" id="A0A1Y1WL21"/>
<evidence type="ECO:0000313" key="2">
    <source>
        <dbReference type="Proteomes" id="UP000193922"/>
    </source>
</evidence>
<proteinExistence type="predicted"/>
<evidence type="ECO:0000313" key="1">
    <source>
        <dbReference type="EMBL" id="ORX74065.1"/>
    </source>
</evidence>
<accession>A0A1Y1WL21</accession>
<protein>
    <submittedName>
        <fullName evidence="1">Uncharacterized protein</fullName>
    </submittedName>
</protein>
<organism evidence="1 2">
    <name type="scientific">Linderina pennispora</name>
    <dbReference type="NCBI Taxonomy" id="61395"/>
    <lineage>
        <taxon>Eukaryota</taxon>
        <taxon>Fungi</taxon>
        <taxon>Fungi incertae sedis</taxon>
        <taxon>Zoopagomycota</taxon>
        <taxon>Kickxellomycotina</taxon>
        <taxon>Kickxellomycetes</taxon>
        <taxon>Kickxellales</taxon>
        <taxon>Kickxellaceae</taxon>
        <taxon>Linderina</taxon>
    </lineage>
</organism>